<sequence>MLFALTRLPIIWTNAHKLDILFNGYPFLLDDIDLEQRTRHAYRLPSRWFAESSLSPRRRRRIARIRDQIRLGAPAQVASECFEANLVSADHLGYHGYANVLGMVAKGAIFTGVKLNDDPDSEASVVVSLNSSFCTWTTLGCNRKSGLSTLTSGPSTLRWTC</sequence>
<dbReference type="GeneID" id="66103660"/>
<dbReference type="Proteomes" id="UP000812287">
    <property type="component" value="Unassembled WGS sequence"/>
</dbReference>
<reference evidence="1" key="1">
    <citation type="submission" date="2020-11" db="EMBL/GenBank/DDBJ databases">
        <title>Adaptations for nitrogen fixation in a non-lichenized fungal sporocarp promotes dispersal by wood-feeding termites.</title>
        <authorList>
            <consortium name="DOE Joint Genome Institute"/>
            <person name="Koch R.A."/>
            <person name="Yoon G."/>
            <person name="Arayal U."/>
            <person name="Lail K."/>
            <person name="Amirebrahimi M."/>
            <person name="Labutti K."/>
            <person name="Lipzen A."/>
            <person name="Riley R."/>
            <person name="Barry K."/>
            <person name="Henrissat B."/>
            <person name="Grigoriev I.V."/>
            <person name="Herr J.R."/>
            <person name="Aime M.C."/>
        </authorList>
    </citation>
    <scope>NUCLEOTIDE SEQUENCE</scope>
    <source>
        <strain evidence="1">MCA 3950</strain>
    </source>
</reference>
<accession>A0A9P7VHK0</accession>
<keyword evidence="2" id="KW-1185">Reference proteome</keyword>
<protein>
    <submittedName>
        <fullName evidence="1">Uncharacterized protein</fullName>
    </submittedName>
</protein>
<dbReference type="AlphaFoldDB" id="A0A9P7VHK0"/>
<proteinExistence type="predicted"/>
<comment type="caution">
    <text evidence="1">The sequence shown here is derived from an EMBL/GenBank/DDBJ whole genome shotgun (WGS) entry which is preliminary data.</text>
</comment>
<organism evidence="1 2">
    <name type="scientific">Guyanagaster necrorhizus</name>
    <dbReference type="NCBI Taxonomy" id="856835"/>
    <lineage>
        <taxon>Eukaryota</taxon>
        <taxon>Fungi</taxon>
        <taxon>Dikarya</taxon>
        <taxon>Basidiomycota</taxon>
        <taxon>Agaricomycotina</taxon>
        <taxon>Agaricomycetes</taxon>
        <taxon>Agaricomycetidae</taxon>
        <taxon>Agaricales</taxon>
        <taxon>Marasmiineae</taxon>
        <taxon>Physalacriaceae</taxon>
        <taxon>Guyanagaster</taxon>
    </lineage>
</organism>
<dbReference type="OrthoDB" id="3034442at2759"/>
<gene>
    <name evidence="1" type="ORF">BT62DRAFT_553180</name>
</gene>
<evidence type="ECO:0000313" key="1">
    <source>
        <dbReference type="EMBL" id="KAG7441178.1"/>
    </source>
</evidence>
<dbReference type="EMBL" id="MU250563">
    <property type="protein sequence ID" value="KAG7441178.1"/>
    <property type="molecule type" value="Genomic_DNA"/>
</dbReference>
<name>A0A9P7VHK0_9AGAR</name>
<dbReference type="RefSeq" id="XP_043034678.1">
    <property type="nucleotide sequence ID" value="XM_043181364.1"/>
</dbReference>
<evidence type="ECO:0000313" key="2">
    <source>
        <dbReference type="Proteomes" id="UP000812287"/>
    </source>
</evidence>